<reference evidence="10" key="1">
    <citation type="submission" date="2025-08" db="UniProtKB">
        <authorList>
            <consortium name="RefSeq"/>
        </authorList>
    </citation>
    <scope>IDENTIFICATION</scope>
    <source>
        <tissue evidence="10">Gonad</tissue>
    </source>
</reference>
<dbReference type="Pfam" id="PF13927">
    <property type="entry name" value="Ig_3"/>
    <property type="match status" value="1"/>
</dbReference>
<protein>
    <submittedName>
        <fullName evidence="10">Leucine-rich repeat and immunoglobulin-like domain-containing nogo receptor-interacting protein 2</fullName>
    </submittedName>
</protein>
<keyword evidence="1" id="KW-0433">Leucine-rich repeat</keyword>
<dbReference type="Gene3D" id="3.80.10.10">
    <property type="entry name" value="Ribonuclease Inhibitor"/>
    <property type="match status" value="2"/>
</dbReference>
<keyword evidence="5" id="KW-0325">Glycoprotein</keyword>
<dbReference type="OrthoDB" id="1738872at2759"/>
<dbReference type="InterPro" id="IPR003591">
    <property type="entry name" value="Leu-rich_rpt_typical-subtyp"/>
</dbReference>
<dbReference type="GO" id="GO:0005886">
    <property type="term" value="C:plasma membrane"/>
    <property type="evidence" value="ECO:0007669"/>
    <property type="project" value="TreeGrafter"/>
</dbReference>
<keyword evidence="7" id="KW-0472">Membrane</keyword>
<evidence type="ECO:0000256" key="3">
    <source>
        <dbReference type="ARBA" id="ARBA00022737"/>
    </source>
</evidence>
<feature type="compositionally biased region" description="Polar residues" evidence="6">
    <location>
        <begin position="666"/>
        <end position="678"/>
    </location>
</feature>
<dbReference type="SUPFAM" id="SSF48726">
    <property type="entry name" value="Immunoglobulin"/>
    <property type="match status" value="1"/>
</dbReference>
<dbReference type="InterPro" id="IPR001611">
    <property type="entry name" value="Leu-rich_rpt"/>
</dbReference>
<dbReference type="SMART" id="SM00369">
    <property type="entry name" value="LRR_TYP"/>
    <property type="match status" value="10"/>
</dbReference>
<feature type="transmembrane region" description="Helical" evidence="7">
    <location>
        <begin position="12"/>
        <end position="36"/>
    </location>
</feature>
<dbReference type="InterPro" id="IPR032675">
    <property type="entry name" value="LRR_dom_sf"/>
</dbReference>
<feature type="region of interest" description="Disordered" evidence="6">
    <location>
        <begin position="801"/>
        <end position="1006"/>
    </location>
</feature>
<dbReference type="RefSeq" id="XP_019621745.1">
    <property type="nucleotide sequence ID" value="XM_019766186.1"/>
</dbReference>
<dbReference type="PANTHER" id="PTHR24369">
    <property type="entry name" value="ANTIGEN BSP, PUTATIVE-RELATED"/>
    <property type="match status" value="1"/>
</dbReference>
<evidence type="ECO:0000256" key="2">
    <source>
        <dbReference type="ARBA" id="ARBA00022729"/>
    </source>
</evidence>
<dbReference type="GeneID" id="109467992"/>
<gene>
    <name evidence="10" type="primary">LOC109467992</name>
</gene>
<feature type="region of interest" description="Disordered" evidence="6">
    <location>
        <begin position="604"/>
        <end position="623"/>
    </location>
</feature>
<dbReference type="InterPro" id="IPR013783">
    <property type="entry name" value="Ig-like_fold"/>
</dbReference>
<proteinExistence type="predicted"/>
<evidence type="ECO:0000256" key="7">
    <source>
        <dbReference type="SAM" id="Phobius"/>
    </source>
</evidence>
<evidence type="ECO:0000313" key="10">
    <source>
        <dbReference type="RefSeq" id="XP_019621745.1"/>
    </source>
</evidence>
<dbReference type="InterPro" id="IPR036179">
    <property type="entry name" value="Ig-like_dom_sf"/>
</dbReference>
<feature type="compositionally biased region" description="Polar residues" evidence="6">
    <location>
        <begin position="979"/>
        <end position="988"/>
    </location>
</feature>
<evidence type="ECO:0000256" key="4">
    <source>
        <dbReference type="ARBA" id="ARBA00023157"/>
    </source>
</evidence>
<keyword evidence="9" id="KW-1185">Reference proteome</keyword>
<feature type="region of interest" description="Disordered" evidence="6">
    <location>
        <begin position="666"/>
        <end position="690"/>
    </location>
</feature>
<dbReference type="Gene3D" id="2.60.40.10">
    <property type="entry name" value="Immunoglobulins"/>
    <property type="match status" value="1"/>
</dbReference>
<dbReference type="SMART" id="SM00082">
    <property type="entry name" value="LRRCT"/>
    <property type="match status" value="1"/>
</dbReference>
<dbReference type="CDD" id="cd00096">
    <property type="entry name" value="Ig"/>
    <property type="match status" value="1"/>
</dbReference>
<evidence type="ECO:0000256" key="5">
    <source>
        <dbReference type="ARBA" id="ARBA00023180"/>
    </source>
</evidence>
<organism evidence="9 10">
    <name type="scientific">Branchiostoma belcheri</name>
    <name type="common">Amphioxus</name>
    <dbReference type="NCBI Taxonomy" id="7741"/>
    <lineage>
        <taxon>Eukaryota</taxon>
        <taxon>Metazoa</taxon>
        <taxon>Chordata</taxon>
        <taxon>Cephalochordata</taxon>
        <taxon>Leptocardii</taxon>
        <taxon>Amphioxiformes</taxon>
        <taxon>Branchiostomatidae</taxon>
        <taxon>Branchiostoma</taxon>
    </lineage>
</organism>
<keyword evidence="3" id="KW-0677">Repeat</keyword>
<keyword evidence="2" id="KW-0732">Signal</keyword>
<sequence length="1006" mass="110687">MRTTGRPGPFTYIPVLFNLMVCLSPCSIHACPYNILGRVNCRQKNLLAVPSGIPAYNVTAGATFPTVTLDLPFNSISVLEHGVFSNLTSLQTLNIYNNRISSIQPGAFMGLENVTKLDLTSNWLESLTLEMLSGLYLVENLAFSYNDIAYMDENILGGFPWLRVLKLGSNKLTSLPSFATNPLENVEQLYLQYNRLSLVPSSTLNQLPNLTTLDLSGNQFTQTILQPFAGVPLLQSLQLNDIKTELSSHFTGSIFLGLQKLAILELSNNSMDAIPSNLSEYVPNLEQLSLQRNNLTQIPNNILSPLPKLTHLDFWFNTIQTIDTDAFSGLPMLNNLILSNNLLSTLPEGTFENIIHDAYVYLDSNPFSCDCRLAWLRDWYESSSVNRLFYPTCDKPSGLKTRTIPDVPSESFICVAPDIVQVTNDLAAVGEGTVTLHCNTTGFPAPVVSWTLPDGSTQTGSTIHVVTASPDSEGTYTCQASNAGGNDTLSIVLSSLSLSPQNKEFQFKEEITSISTFTNSSLAPAVNIQNVSRGSSPVIGIVFGTLASLIIVIMVVLAFTCHKGDGWGQTSCLHQKRKNKKAERDQEVVITLEDVEITPTGEENIYSTPEEMPCPVEHSSTLSNSHIGHSGLTQTVTTENKCATDHHYEIVPSTLNHRYGKMNGKSIGSIQPGYNNPDESCRSVMPKESNSPRSFRAVLTSPINHGSCSNVRETDNPRSLTHGKMVIPDHGQNRPTLPARVLKKPSENCQSGFTHVPVSSYPTEPIYENIQEDNLSDNQTSRTPLSTRYTIPFGYHSVASETTTTWPKPRNPRHKEDLWRNTLPSTGRGKHSNGELTIPGSRHYSPSSQNRQQHRHLQMTLNVGGGLVSEAGPIPTGNAPRKPEHSSSKFRAMAHMLTNTEGGRKVLRNPSKNLSNKHDLPDEARDSTPKSKPDTKEKPKTKDRYKSERAKAGDQKTLQKEREPLPAGLVMSVAKSVKSFRTGTQTSDGVKPDHTGRSKSVSKPWY</sequence>
<evidence type="ECO:0000256" key="1">
    <source>
        <dbReference type="ARBA" id="ARBA00022614"/>
    </source>
</evidence>
<dbReference type="PROSITE" id="PS50835">
    <property type="entry name" value="IG_LIKE"/>
    <property type="match status" value="1"/>
</dbReference>
<dbReference type="Pfam" id="PF13855">
    <property type="entry name" value="LRR_8"/>
    <property type="match status" value="3"/>
</dbReference>
<dbReference type="PROSITE" id="PS51450">
    <property type="entry name" value="LRR"/>
    <property type="match status" value="3"/>
</dbReference>
<dbReference type="SMART" id="SM00408">
    <property type="entry name" value="IGc2"/>
    <property type="match status" value="1"/>
</dbReference>
<dbReference type="SMART" id="SM00409">
    <property type="entry name" value="IG"/>
    <property type="match status" value="1"/>
</dbReference>
<evidence type="ECO:0000256" key="6">
    <source>
        <dbReference type="SAM" id="MobiDB-lite"/>
    </source>
</evidence>
<feature type="domain" description="Ig-like" evidence="8">
    <location>
        <begin position="417"/>
        <end position="494"/>
    </location>
</feature>
<dbReference type="Proteomes" id="UP000515135">
    <property type="component" value="Unplaced"/>
</dbReference>
<dbReference type="PANTHER" id="PTHR24369:SF210">
    <property type="entry name" value="CHAOPTIN-RELATED"/>
    <property type="match status" value="1"/>
</dbReference>
<name>A0A6P4XYM2_BRABE</name>
<keyword evidence="7" id="KW-0812">Transmembrane</keyword>
<dbReference type="InterPro" id="IPR003598">
    <property type="entry name" value="Ig_sub2"/>
</dbReference>
<dbReference type="KEGG" id="bbel:109467992"/>
<feature type="transmembrane region" description="Helical" evidence="7">
    <location>
        <begin position="538"/>
        <end position="559"/>
    </location>
</feature>
<evidence type="ECO:0000313" key="9">
    <source>
        <dbReference type="Proteomes" id="UP000515135"/>
    </source>
</evidence>
<accession>A0A6P4XYM2</accession>
<dbReference type="InterPro" id="IPR050541">
    <property type="entry name" value="LRR_TM_domain-containing"/>
</dbReference>
<dbReference type="AlphaFoldDB" id="A0A6P4XYM2"/>
<dbReference type="FunFam" id="3.80.10.10:FF:000770">
    <property type="entry name" value="Uncharacterized protein"/>
    <property type="match status" value="1"/>
</dbReference>
<dbReference type="InterPro" id="IPR007110">
    <property type="entry name" value="Ig-like_dom"/>
</dbReference>
<dbReference type="InterPro" id="IPR000483">
    <property type="entry name" value="Cys-rich_flank_reg_C"/>
</dbReference>
<keyword evidence="4" id="KW-1015">Disulfide bond</keyword>
<evidence type="ECO:0000259" key="8">
    <source>
        <dbReference type="PROSITE" id="PS50835"/>
    </source>
</evidence>
<dbReference type="InterPro" id="IPR003599">
    <property type="entry name" value="Ig_sub"/>
</dbReference>
<feature type="compositionally biased region" description="Basic and acidic residues" evidence="6">
    <location>
        <begin position="916"/>
        <end position="964"/>
    </location>
</feature>
<dbReference type="SUPFAM" id="SSF52058">
    <property type="entry name" value="L domain-like"/>
    <property type="match status" value="1"/>
</dbReference>
<keyword evidence="7" id="KW-1133">Transmembrane helix</keyword>